<feature type="compositionally biased region" description="Low complexity" evidence="1">
    <location>
        <begin position="204"/>
        <end position="213"/>
    </location>
</feature>
<feature type="region of interest" description="Disordered" evidence="1">
    <location>
        <begin position="196"/>
        <end position="235"/>
    </location>
</feature>
<evidence type="ECO:0000256" key="3">
    <source>
        <dbReference type="SAM" id="SignalP"/>
    </source>
</evidence>
<reference evidence="4 5" key="1">
    <citation type="submission" date="2016-10" db="EMBL/GenBank/DDBJ databases">
        <authorList>
            <person name="de Groot N.N."/>
        </authorList>
    </citation>
    <scope>NUCLEOTIDE SEQUENCE [LARGE SCALE GENOMIC DNA]</scope>
    <source>
        <strain evidence="4 5">DSM 43357</strain>
    </source>
</reference>
<protein>
    <submittedName>
        <fullName evidence="4">Uncharacterized protein</fullName>
    </submittedName>
</protein>
<feature type="transmembrane region" description="Helical" evidence="2">
    <location>
        <begin position="246"/>
        <end position="264"/>
    </location>
</feature>
<dbReference type="AlphaFoldDB" id="A0A1H7TG76"/>
<evidence type="ECO:0000256" key="1">
    <source>
        <dbReference type="SAM" id="MobiDB-lite"/>
    </source>
</evidence>
<evidence type="ECO:0000256" key="2">
    <source>
        <dbReference type="SAM" id="Phobius"/>
    </source>
</evidence>
<feature type="signal peptide" evidence="3">
    <location>
        <begin position="1"/>
        <end position="27"/>
    </location>
</feature>
<name>A0A1H7TG76_9ACTN</name>
<feature type="compositionally biased region" description="Low complexity" evidence="1">
    <location>
        <begin position="78"/>
        <end position="99"/>
    </location>
</feature>
<accession>A0A1H7TG76</accession>
<feature type="chain" id="PRO_5011519753" evidence="3">
    <location>
        <begin position="28"/>
        <end position="265"/>
    </location>
</feature>
<dbReference type="EMBL" id="FOBF01000007">
    <property type="protein sequence ID" value="SEL83850.1"/>
    <property type="molecule type" value="Genomic_DNA"/>
</dbReference>
<keyword evidence="3" id="KW-0732">Signal</keyword>
<evidence type="ECO:0000313" key="5">
    <source>
        <dbReference type="Proteomes" id="UP000198953"/>
    </source>
</evidence>
<sequence length="265" mass="27087">MTVGAARAPLLLAGVLAVVATGGPAAADREPRPVVSEPGVRVWRPPAPRVSVAPRVRPPAFPRVPSPREVAPRARVPRTVPGIPKTVPRVPKTVPGVPKAVLPPGVPDTVRRRLPAPVRPRIPQPVMPGQGVPGRGVSGQGVPGPVVPGAPGGHPALPRVRGNEVWIPGLDGPGVRIGGASVCVGGAVQVGACPPPAARPAPRRVPLQAPAAREPVRAEPTPTPSAAPRSRYRHAVAAPARRTNPLTTVLVLVVLVTAVAFGGFR</sequence>
<feature type="region of interest" description="Disordered" evidence="1">
    <location>
        <begin position="78"/>
        <end position="112"/>
    </location>
</feature>
<organism evidence="4 5">
    <name type="scientific">Nonomuraea pusilla</name>
    <dbReference type="NCBI Taxonomy" id="46177"/>
    <lineage>
        <taxon>Bacteria</taxon>
        <taxon>Bacillati</taxon>
        <taxon>Actinomycetota</taxon>
        <taxon>Actinomycetes</taxon>
        <taxon>Streptosporangiales</taxon>
        <taxon>Streptosporangiaceae</taxon>
        <taxon>Nonomuraea</taxon>
    </lineage>
</organism>
<keyword evidence="5" id="KW-1185">Reference proteome</keyword>
<dbReference type="STRING" id="46177.SAMN05660976_03492"/>
<evidence type="ECO:0000313" key="4">
    <source>
        <dbReference type="EMBL" id="SEL83850.1"/>
    </source>
</evidence>
<keyword evidence="2" id="KW-0812">Transmembrane</keyword>
<dbReference type="Proteomes" id="UP000198953">
    <property type="component" value="Unassembled WGS sequence"/>
</dbReference>
<keyword evidence="2" id="KW-1133">Transmembrane helix</keyword>
<gene>
    <name evidence="4" type="ORF">SAMN05660976_03492</name>
</gene>
<proteinExistence type="predicted"/>
<keyword evidence="2" id="KW-0472">Membrane</keyword>